<keyword evidence="1" id="KW-0732">Signal</keyword>
<comment type="caution">
    <text evidence="2">The sequence shown here is derived from an EMBL/GenBank/DDBJ whole genome shotgun (WGS) entry which is preliminary data.</text>
</comment>
<proteinExistence type="predicted"/>
<dbReference type="Proteomes" id="UP000248917">
    <property type="component" value="Unassembled WGS sequence"/>
</dbReference>
<sequence length="368" mass="41492">MKKLAVLFLLPLIFSCGGTSSENAESGNFKVSIDTVLIDAGDQLIFHQSGLSHTSLSKDQKKLYIFSPRDQIQIIDLDSLKLDQVIPTQKEGPLGTGMSYAIHLDQTGRLIFLGFSEVRFFSSDLSSMDLYRIGSESLTGLDPSDVFGVNTKMAADGKDFYIIYENSERLPQGLARISFENKQVKKIPFDIASKVQPYIYSLVMDGRLMSRGHDGLFLELIENQLLLSTPYSNEAILFDLEKSTVTIKKFNSELTQDSKPIPVKTEGGSFSELQNLRQEAKKSVTFGPFIFDKKSQRVYRFSQDLDREIGDSLVFKSILTVFDQDFNQLVEQEVSVDPLSKKFFKDGKLWSYVNVADELGFAVMEFKF</sequence>
<accession>A0A326RXP5</accession>
<dbReference type="AlphaFoldDB" id="A0A326RXP5"/>
<dbReference type="InterPro" id="IPR011045">
    <property type="entry name" value="N2O_reductase_N"/>
</dbReference>
<protein>
    <submittedName>
        <fullName evidence="2">Uncharacterized protein DUF4221</fullName>
    </submittedName>
</protein>
<dbReference type="EMBL" id="QKTX01000002">
    <property type="protein sequence ID" value="PZV86244.1"/>
    <property type="molecule type" value="Genomic_DNA"/>
</dbReference>
<dbReference type="InterPro" id="IPR025316">
    <property type="entry name" value="DUF4221"/>
</dbReference>
<reference evidence="2 3" key="1">
    <citation type="submission" date="2018-06" db="EMBL/GenBank/DDBJ databases">
        <title>Genomic Encyclopedia of Archaeal and Bacterial Type Strains, Phase II (KMG-II): from individual species to whole genera.</title>
        <authorList>
            <person name="Goeker M."/>
        </authorList>
    </citation>
    <scope>NUCLEOTIDE SEQUENCE [LARGE SCALE GENOMIC DNA]</scope>
    <source>
        <strain evidence="2 3">T4</strain>
    </source>
</reference>
<name>A0A326RXP5_9BACT</name>
<dbReference type="SUPFAM" id="SSF50974">
    <property type="entry name" value="Nitrous oxide reductase, N-terminal domain"/>
    <property type="match status" value="1"/>
</dbReference>
<evidence type="ECO:0000313" key="3">
    <source>
        <dbReference type="Proteomes" id="UP000248917"/>
    </source>
</evidence>
<evidence type="ECO:0000256" key="1">
    <source>
        <dbReference type="SAM" id="SignalP"/>
    </source>
</evidence>
<dbReference type="RefSeq" id="WP_181452558.1">
    <property type="nucleotide sequence ID" value="NZ_QKTX01000002.1"/>
</dbReference>
<keyword evidence="3" id="KW-1185">Reference proteome</keyword>
<gene>
    <name evidence="2" type="ORF">CLV31_102140</name>
</gene>
<organism evidence="2 3">
    <name type="scientific">Algoriphagus aquaeductus</name>
    <dbReference type="NCBI Taxonomy" id="475299"/>
    <lineage>
        <taxon>Bacteria</taxon>
        <taxon>Pseudomonadati</taxon>
        <taxon>Bacteroidota</taxon>
        <taxon>Cytophagia</taxon>
        <taxon>Cytophagales</taxon>
        <taxon>Cyclobacteriaceae</taxon>
        <taxon>Algoriphagus</taxon>
    </lineage>
</organism>
<feature type="chain" id="PRO_5016394526" evidence="1">
    <location>
        <begin position="25"/>
        <end position="368"/>
    </location>
</feature>
<evidence type="ECO:0000313" key="2">
    <source>
        <dbReference type="EMBL" id="PZV86244.1"/>
    </source>
</evidence>
<dbReference type="PROSITE" id="PS51257">
    <property type="entry name" value="PROKAR_LIPOPROTEIN"/>
    <property type="match status" value="1"/>
</dbReference>
<feature type="signal peptide" evidence="1">
    <location>
        <begin position="1"/>
        <end position="24"/>
    </location>
</feature>
<dbReference type="Pfam" id="PF13970">
    <property type="entry name" value="DUF4221"/>
    <property type="match status" value="1"/>
</dbReference>